<dbReference type="Pfam" id="PF04347">
    <property type="entry name" value="FliO"/>
    <property type="match status" value="1"/>
</dbReference>
<evidence type="ECO:0000256" key="2">
    <source>
        <dbReference type="ARBA" id="ARBA00022475"/>
    </source>
</evidence>
<dbReference type="EMBL" id="WNKU01000001">
    <property type="protein sequence ID" value="MTV47808.1"/>
    <property type="molecule type" value="Genomic_DNA"/>
</dbReference>
<keyword evidence="3 6" id="KW-0812">Transmembrane</keyword>
<evidence type="ECO:0000313" key="7">
    <source>
        <dbReference type="EMBL" id="MTV47808.1"/>
    </source>
</evidence>
<dbReference type="OrthoDB" id="2080636at2"/>
<keyword evidence="5 6" id="KW-0472">Membrane</keyword>
<dbReference type="InterPro" id="IPR022781">
    <property type="entry name" value="Flagellar_biosynth_FliO"/>
</dbReference>
<comment type="subcellular location">
    <subcellularLocation>
        <location evidence="1">Cell membrane</location>
    </subcellularLocation>
</comment>
<proteinExistence type="predicted"/>
<evidence type="ECO:0000256" key="1">
    <source>
        <dbReference type="ARBA" id="ARBA00004236"/>
    </source>
</evidence>
<keyword evidence="8" id="KW-1185">Reference proteome</keyword>
<dbReference type="Proteomes" id="UP000430670">
    <property type="component" value="Unassembled WGS sequence"/>
</dbReference>
<organism evidence="7 8">
    <name type="scientific">Heliobacterium mobile</name>
    <name type="common">Heliobacillus mobilis</name>
    <dbReference type="NCBI Taxonomy" id="28064"/>
    <lineage>
        <taxon>Bacteria</taxon>
        <taxon>Bacillati</taxon>
        <taxon>Bacillota</taxon>
        <taxon>Clostridia</taxon>
        <taxon>Eubacteriales</taxon>
        <taxon>Heliobacteriaceae</taxon>
        <taxon>Heliobacterium</taxon>
    </lineage>
</organism>
<protein>
    <recommendedName>
        <fullName evidence="9">Flagellar protein</fullName>
    </recommendedName>
</protein>
<evidence type="ECO:0000313" key="8">
    <source>
        <dbReference type="Proteomes" id="UP000430670"/>
    </source>
</evidence>
<dbReference type="AlphaFoldDB" id="A0A6I3SBS9"/>
<comment type="caution">
    <text evidence="7">The sequence shown here is derived from an EMBL/GenBank/DDBJ whole genome shotgun (WGS) entry which is preliminary data.</text>
</comment>
<evidence type="ECO:0000256" key="5">
    <source>
        <dbReference type="ARBA" id="ARBA00023136"/>
    </source>
</evidence>
<evidence type="ECO:0000256" key="6">
    <source>
        <dbReference type="SAM" id="Phobius"/>
    </source>
</evidence>
<accession>A0A6I3SBS9</accession>
<keyword evidence="2" id="KW-1003">Cell membrane</keyword>
<dbReference type="GO" id="GO:0016020">
    <property type="term" value="C:membrane"/>
    <property type="evidence" value="ECO:0007669"/>
    <property type="project" value="InterPro"/>
</dbReference>
<evidence type="ECO:0008006" key="9">
    <source>
        <dbReference type="Google" id="ProtNLM"/>
    </source>
</evidence>
<evidence type="ECO:0000256" key="4">
    <source>
        <dbReference type="ARBA" id="ARBA00022989"/>
    </source>
</evidence>
<name>A0A6I3SBS9_HELMO</name>
<reference evidence="7 8" key="1">
    <citation type="submission" date="2019-11" db="EMBL/GenBank/DDBJ databases">
        <title>Whole-genome sequence of a the green, strictly anaerobic photosynthetic bacterium Heliobacillus mobilis DSM 6151.</title>
        <authorList>
            <person name="Kyndt J.A."/>
            <person name="Meyer T.E."/>
        </authorList>
    </citation>
    <scope>NUCLEOTIDE SEQUENCE [LARGE SCALE GENOMIC DNA]</scope>
    <source>
        <strain evidence="7 8">DSM 6151</strain>
    </source>
</reference>
<dbReference type="GO" id="GO:0044781">
    <property type="term" value="P:bacterial-type flagellum organization"/>
    <property type="evidence" value="ECO:0007669"/>
    <property type="project" value="InterPro"/>
</dbReference>
<gene>
    <name evidence="7" type="ORF">GJ688_02265</name>
</gene>
<evidence type="ECO:0000256" key="3">
    <source>
        <dbReference type="ARBA" id="ARBA00022692"/>
    </source>
</evidence>
<sequence length="231" mass="25606">MLPCSPYTREGEVLMNVYRRIGRRMLGGLAFFGLLFALLSTPYLALADDANNGDIQHKEYGPQPVAASDKSGTMPGTGDLLFRLFLTLVVLGGVGWGVVRIWKRSFQVSSRGNWLAVLDQVSLGPNKNIYVTEIAGKVFVIGATDHAIQPIMEITDGNMIDSIRQSQTEAQQKSVLEEVIGLFRKTTGKGSSETSEQSFHLEMMQQIDKLNRLRGEQFPNQDGNREGENRL</sequence>
<keyword evidence="4 6" id="KW-1133">Transmembrane helix</keyword>
<feature type="transmembrane region" description="Helical" evidence="6">
    <location>
        <begin position="80"/>
        <end position="102"/>
    </location>
</feature>